<dbReference type="PIRSF" id="PIRSF006483">
    <property type="entry name" value="Membrane_protein_YitT"/>
    <property type="match status" value="1"/>
</dbReference>
<feature type="transmembrane region" description="Helical" evidence="6">
    <location>
        <begin position="21"/>
        <end position="43"/>
    </location>
</feature>
<dbReference type="Proteomes" id="UP000663722">
    <property type="component" value="Chromosome"/>
</dbReference>
<feature type="transmembrane region" description="Helical" evidence="6">
    <location>
        <begin position="93"/>
        <end position="115"/>
    </location>
</feature>
<dbReference type="AlphaFoldDB" id="A0A975BJM4"/>
<evidence type="ECO:0000259" key="7">
    <source>
        <dbReference type="Pfam" id="PF10035"/>
    </source>
</evidence>
<feature type="transmembrane region" description="Helical" evidence="6">
    <location>
        <begin position="121"/>
        <end position="140"/>
    </location>
</feature>
<dbReference type="KEGG" id="dmm:dnm_026240"/>
<comment type="subcellular location">
    <subcellularLocation>
        <location evidence="1">Cell membrane</location>
        <topology evidence="1">Multi-pass membrane protein</topology>
    </subcellularLocation>
</comment>
<dbReference type="InterPro" id="IPR019264">
    <property type="entry name" value="DUF2179"/>
</dbReference>
<dbReference type="InterPro" id="IPR051461">
    <property type="entry name" value="UPF0750_membrane"/>
</dbReference>
<dbReference type="CDD" id="cd16380">
    <property type="entry name" value="YitT_C"/>
    <property type="match status" value="1"/>
</dbReference>
<evidence type="ECO:0000256" key="4">
    <source>
        <dbReference type="ARBA" id="ARBA00022989"/>
    </source>
</evidence>
<feature type="domain" description="DUF2179" evidence="7">
    <location>
        <begin position="235"/>
        <end position="289"/>
    </location>
</feature>
<evidence type="ECO:0000256" key="5">
    <source>
        <dbReference type="ARBA" id="ARBA00023136"/>
    </source>
</evidence>
<protein>
    <submittedName>
        <fullName evidence="8">DUF2179</fullName>
    </submittedName>
</protein>
<evidence type="ECO:0000313" key="8">
    <source>
        <dbReference type="EMBL" id="QTA86600.1"/>
    </source>
</evidence>
<dbReference type="PANTHER" id="PTHR33545:SF5">
    <property type="entry name" value="UPF0750 MEMBRANE PROTEIN YITT"/>
    <property type="match status" value="1"/>
</dbReference>
<dbReference type="Gene3D" id="3.30.70.120">
    <property type="match status" value="1"/>
</dbReference>
<gene>
    <name evidence="8" type="ORF">dnm_026240</name>
</gene>
<dbReference type="InterPro" id="IPR003740">
    <property type="entry name" value="YitT"/>
</dbReference>
<proteinExistence type="predicted"/>
<keyword evidence="5 6" id="KW-0472">Membrane</keyword>
<evidence type="ECO:0000256" key="1">
    <source>
        <dbReference type="ARBA" id="ARBA00004651"/>
    </source>
</evidence>
<keyword evidence="3 6" id="KW-0812">Transmembrane</keyword>
<evidence type="ECO:0000313" key="9">
    <source>
        <dbReference type="Proteomes" id="UP000663722"/>
    </source>
</evidence>
<dbReference type="RefSeq" id="WP_207682170.1">
    <property type="nucleotide sequence ID" value="NZ_CP061800.1"/>
</dbReference>
<accession>A0A975BJM4</accession>
<dbReference type="Pfam" id="PF10035">
    <property type="entry name" value="DUF2179"/>
    <property type="match status" value="1"/>
</dbReference>
<evidence type="ECO:0000256" key="3">
    <source>
        <dbReference type="ARBA" id="ARBA00022692"/>
    </source>
</evidence>
<keyword evidence="9" id="KW-1185">Reference proteome</keyword>
<dbReference type="GO" id="GO:0005886">
    <property type="term" value="C:plasma membrane"/>
    <property type="evidence" value="ECO:0007669"/>
    <property type="project" value="UniProtKB-SubCell"/>
</dbReference>
<dbReference type="PANTHER" id="PTHR33545">
    <property type="entry name" value="UPF0750 MEMBRANE PROTEIN YITT-RELATED"/>
    <property type="match status" value="1"/>
</dbReference>
<reference evidence="8" key="1">
    <citation type="journal article" date="2021" name="Microb. Physiol.">
        <title>Proteogenomic Insights into the Physiology of Marine, Sulfate-Reducing, Filamentous Desulfonema limicola and Desulfonema magnum.</title>
        <authorList>
            <person name="Schnaars V."/>
            <person name="Wohlbrand L."/>
            <person name="Scheve S."/>
            <person name="Hinrichs C."/>
            <person name="Reinhardt R."/>
            <person name="Rabus R."/>
        </authorList>
    </citation>
    <scope>NUCLEOTIDE SEQUENCE</scope>
    <source>
        <strain evidence="8">4be13</strain>
    </source>
</reference>
<name>A0A975BJM4_9BACT</name>
<dbReference type="EMBL" id="CP061800">
    <property type="protein sequence ID" value="QTA86600.1"/>
    <property type="molecule type" value="Genomic_DNA"/>
</dbReference>
<organism evidence="8 9">
    <name type="scientific">Desulfonema magnum</name>
    <dbReference type="NCBI Taxonomy" id="45655"/>
    <lineage>
        <taxon>Bacteria</taxon>
        <taxon>Pseudomonadati</taxon>
        <taxon>Thermodesulfobacteriota</taxon>
        <taxon>Desulfobacteria</taxon>
        <taxon>Desulfobacterales</taxon>
        <taxon>Desulfococcaceae</taxon>
        <taxon>Desulfonema</taxon>
    </lineage>
</organism>
<dbReference type="InterPro" id="IPR015867">
    <property type="entry name" value="N-reg_PII/ATP_PRibTrfase_C"/>
</dbReference>
<keyword evidence="2" id="KW-1003">Cell membrane</keyword>
<evidence type="ECO:0000256" key="2">
    <source>
        <dbReference type="ARBA" id="ARBA00022475"/>
    </source>
</evidence>
<evidence type="ECO:0000256" key="6">
    <source>
        <dbReference type="SAM" id="Phobius"/>
    </source>
</evidence>
<sequence length="298" mass="32597">MEAIALPKRIEFHKHLMSARSVLTNAGLIALGSIVYAIGINSIQVPHGFLSGGVLGISILVHYLFSHIEIGWSYFMLNIPLIILGWGHISRRFMLYTLFGMIFFSYAANTVHLPIPEIRDPMLAAISAGVVCGTGWGLILRSVGSAGGLDILSIYLNKNFGFRIGSISFVSNTSVLIAGAYIYDVQVLLYSIVFLFVSCRVCDTILSGFNARKSLIVISDYADMIAKAINETKSRGVTFLRGEGAFTGKEKKVIFTITAMTELSKMKALVLELDPDAFMVVNDTLEVLGKRHGTGRVY</sequence>
<feature type="transmembrane region" description="Helical" evidence="6">
    <location>
        <begin position="49"/>
        <end position="72"/>
    </location>
</feature>
<dbReference type="Pfam" id="PF02588">
    <property type="entry name" value="YitT_membrane"/>
    <property type="match status" value="1"/>
</dbReference>
<keyword evidence="4 6" id="KW-1133">Transmembrane helix</keyword>